<protein>
    <recommendedName>
        <fullName evidence="6 14">Endo-1,4-beta-xylanase</fullName>
        <ecNumber evidence="6 14">3.2.1.8</ecNumber>
    </recommendedName>
</protein>
<evidence type="ECO:0000256" key="4">
    <source>
        <dbReference type="ARBA" id="ARBA00004851"/>
    </source>
</evidence>
<dbReference type="InterPro" id="IPR013319">
    <property type="entry name" value="GH11/12"/>
</dbReference>
<evidence type="ECO:0000256" key="13">
    <source>
        <dbReference type="ARBA" id="ARBA00023326"/>
    </source>
</evidence>
<feature type="active site" description="Nucleophile" evidence="14">
    <location>
        <position position="114"/>
    </location>
</feature>
<organism evidence="18 19">
    <name type="scientific">Aspergillus versicolor CBS 583.65</name>
    <dbReference type="NCBI Taxonomy" id="1036611"/>
    <lineage>
        <taxon>Eukaryota</taxon>
        <taxon>Fungi</taxon>
        <taxon>Dikarya</taxon>
        <taxon>Ascomycota</taxon>
        <taxon>Pezizomycotina</taxon>
        <taxon>Eurotiomycetes</taxon>
        <taxon>Eurotiomycetidae</taxon>
        <taxon>Eurotiales</taxon>
        <taxon>Aspergillaceae</taxon>
        <taxon>Aspergillus</taxon>
        <taxon>Aspergillus subgen. Nidulantes</taxon>
    </lineage>
</organism>
<evidence type="ECO:0000256" key="16">
    <source>
        <dbReference type="SAM" id="SignalP"/>
    </source>
</evidence>
<evidence type="ECO:0000256" key="9">
    <source>
        <dbReference type="ARBA" id="ARBA00022729"/>
    </source>
</evidence>
<dbReference type="PROSITE" id="PS51761">
    <property type="entry name" value="GH11_3"/>
    <property type="match status" value="1"/>
</dbReference>
<dbReference type="GO" id="GO:0005576">
    <property type="term" value="C:extracellular region"/>
    <property type="evidence" value="ECO:0007669"/>
    <property type="project" value="UniProtKB-SubCell"/>
</dbReference>
<evidence type="ECO:0000256" key="6">
    <source>
        <dbReference type="ARBA" id="ARBA00012590"/>
    </source>
</evidence>
<dbReference type="InterPro" id="IPR013320">
    <property type="entry name" value="ConA-like_dom_sf"/>
</dbReference>
<dbReference type="SUPFAM" id="SSF49899">
    <property type="entry name" value="Concanavalin A-like lectins/glucanases"/>
    <property type="match status" value="1"/>
</dbReference>
<evidence type="ECO:0000256" key="1">
    <source>
        <dbReference type="ARBA" id="ARBA00000681"/>
    </source>
</evidence>
<keyword evidence="11 14" id="KW-0119">Carbohydrate metabolism</keyword>
<sequence>MVSFSTLLVACSAAAGAFAAPSDKSLAQRSTESSTGTNNGYYYSFWTDGGGDVTYTNGDGGSYNVGWTDVGNFVGGKGWNPGSTSRTINFEGTFSPNGNGYLSVYGWTQNPLIEYYVVESYGDYNPGTAGEHQGTVESDGGTYDIYTATRENAPSIDGTATFTQFWSVRQDKRSSGSVTIGNHFDAWTGLGMTLGTHNYQIVAVEGYQSSGSASITVS</sequence>
<comment type="subcellular location">
    <subcellularLocation>
        <location evidence="3">Secreted</location>
    </subcellularLocation>
</comment>
<keyword evidence="8 14" id="KW-0858">Xylan degradation</keyword>
<keyword evidence="9 16" id="KW-0732">Signal</keyword>
<evidence type="ECO:0000256" key="15">
    <source>
        <dbReference type="RuleBase" id="RU362015"/>
    </source>
</evidence>
<keyword evidence="7" id="KW-0964">Secreted</keyword>
<keyword evidence="10 14" id="KW-0378">Hydrolase</keyword>
<dbReference type="Gene3D" id="2.60.120.180">
    <property type="match status" value="1"/>
</dbReference>
<feature type="active site" description="Proton donor" evidence="14">
    <location>
        <position position="205"/>
    </location>
</feature>
<keyword evidence="12 14" id="KW-0326">Glycosidase</keyword>
<dbReference type="GO" id="GO:0031176">
    <property type="term" value="F:endo-1,4-beta-xylanase activity"/>
    <property type="evidence" value="ECO:0007669"/>
    <property type="project" value="UniProtKB-UniRule"/>
</dbReference>
<accession>A0A1L9Q5A8</accession>
<evidence type="ECO:0000256" key="14">
    <source>
        <dbReference type="PROSITE-ProRule" id="PRU01097"/>
    </source>
</evidence>
<comment type="function">
    <text evidence="2">Endo-1,4-beta-xylanase involved in the hydrolysis of xylan, a major structural heterogeneous polysaccharide found in plant biomass representing the second most abundant polysaccharide in the biosphere, after cellulose.</text>
</comment>
<gene>
    <name evidence="18" type="ORF">ASPVEDRAFT_145097</name>
</gene>
<dbReference type="InterPro" id="IPR033123">
    <property type="entry name" value="GH11_dom"/>
</dbReference>
<dbReference type="GeneID" id="63723554"/>
<reference evidence="19" key="1">
    <citation type="journal article" date="2017" name="Genome Biol.">
        <title>Comparative genomics reveals high biological diversity and specific adaptations in the industrially and medically important fungal genus Aspergillus.</title>
        <authorList>
            <person name="de Vries R.P."/>
            <person name="Riley R."/>
            <person name="Wiebenga A."/>
            <person name="Aguilar-Osorio G."/>
            <person name="Amillis S."/>
            <person name="Uchima C.A."/>
            <person name="Anderluh G."/>
            <person name="Asadollahi M."/>
            <person name="Askin M."/>
            <person name="Barry K."/>
            <person name="Battaglia E."/>
            <person name="Bayram O."/>
            <person name="Benocci T."/>
            <person name="Braus-Stromeyer S.A."/>
            <person name="Caldana C."/>
            <person name="Canovas D."/>
            <person name="Cerqueira G.C."/>
            <person name="Chen F."/>
            <person name="Chen W."/>
            <person name="Choi C."/>
            <person name="Clum A."/>
            <person name="Dos Santos R.A."/>
            <person name="Damasio A.R."/>
            <person name="Diallinas G."/>
            <person name="Emri T."/>
            <person name="Fekete E."/>
            <person name="Flipphi M."/>
            <person name="Freyberg S."/>
            <person name="Gallo A."/>
            <person name="Gournas C."/>
            <person name="Habgood R."/>
            <person name="Hainaut M."/>
            <person name="Harispe M.L."/>
            <person name="Henrissat B."/>
            <person name="Hilden K.S."/>
            <person name="Hope R."/>
            <person name="Hossain A."/>
            <person name="Karabika E."/>
            <person name="Karaffa L."/>
            <person name="Karanyi Z."/>
            <person name="Krasevec N."/>
            <person name="Kuo A."/>
            <person name="Kusch H."/>
            <person name="LaButti K."/>
            <person name="Lagendijk E.L."/>
            <person name="Lapidus A."/>
            <person name="Levasseur A."/>
            <person name="Lindquist E."/>
            <person name="Lipzen A."/>
            <person name="Logrieco A.F."/>
            <person name="MacCabe A."/>
            <person name="Maekelae M.R."/>
            <person name="Malavazi I."/>
            <person name="Melin P."/>
            <person name="Meyer V."/>
            <person name="Mielnichuk N."/>
            <person name="Miskei M."/>
            <person name="Molnar A.P."/>
            <person name="Mule G."/>
            <person name="Ngan C.Y."/>
            <person name="Orejas M."/>
            <person name="Orosz E."/>
            <person name="Ouedraogo J.P."/>
            <person name="Overkamp K.M."/>
            <person name="Park H.-S."/>
            <person name="Perrone G."/>
            <person name="Piumi F."/>
            <person name="Punt P.J."/>
            <person name="Ram A.F."/>
            <person name="Ramon A."/>
            <person name="Rauscher S."/>
            <person name="Record E."/>
            <person name="Riano-Pachon D.M."/>
            <person name="Robert V."/>
            <person name="Roehrig J."/>
            <person name="Ruller R."/>
            <person name="Salamov A."/>
            <person name="Salih N.S."/>
            <person name="Samson R.A."/>
            <person name="Sandor E."/>
            <person name="Sanguinetti M."/>
            <person name="Schuetze T."/>
            <person name="Sepcic K."/>
            <person name="Shelest E."/>
            <person name="Sherlock G."/>
            <person name="Sophianopoulou V."/>
            <person name="Squina F.M."/>
            <person name="Sun H."/>
            <person name="Susca A."/>
            <person name="Todd R.B."/>
            <person name="Tsang A."/>
            <person name="Unkles S.E."/>
            <person name="van de Wiele N."/>
            <person name="van Rossen-Uffink D."/>
            <person name="Oliveira J.V."/>
            <person name="Vesth T.C."/>
            <person name="Visser J."/>
            <person name="Yu J.-H."/>
            <person name="Zhou M."/>
            <person name="Andersen M.R."/>
            <person name="Archer D.B."/>
            <person name="Baker S.E."/>
            <person name="Benoit I."/>
            <person name="Brakhage A.A."/>
            <person name="Braus G.H."/>
            <person name="Fischer R."/>
            <person name="Frisvad J.C."/>
            <person name="Goldman G.H."/>
            <person name="Houbraken J."/>
            <person name="Oakley B."/>
            <person name="Pocsi I."/>
            <person name="Scazzocchio C."/>
            <person name="Seiboth B."/>
            <person name="vanKuyk P.A."/>
            <person name="Wortman J."/>
            <person name="Dyer P.S."/>
            <person name="Grigoriev I.V."/>
        </authorList>
    </citation>
    <scope>NUCLEOTIDE SEQUENCE [LARGE SCALE GENOMIC DNA]</scope>
    <source>
        <strain evidence="19">CBS 583.65</strain>
    </source>
</reference>
<evidence type="ECO:0000256" key="5">
    <source>
        <dbReference type="ARBA" id="ARBA00007792"/>
    </source>
</evidence>
<dbReference type="AlphaFoldDB" id="A0A1L9Q5A8"/>
<dbReference type="RefSeq" id="XP_040674674.1">
    <property type="nucleotide sequence ID" value="XM_040808043.1"/>
</dbReference>
<evidence type="ECO:0000256" key="7">
    <source>
        <dbReference type="ARBA" id="ARBA00022525"/>
    </source>
</evidence>
<dbReference type="PANTHER" id="PTHR46828:SF2">
    <property type="entry name" value="ENDO-1,4-BETA-XYLANASE A-RELATED"/>
    <property type="match status" value="1"/>
</dbReference>
<comment type="pathway">
    <text evidence="4 14 15">Glycan degradation; xylan degradation.</text>
</comment>
<dbReference type="PRINTS" id="PR00911">
    <property type="entry name" value="GLHYDRLASE11"/>
</dbReference>
<evidence type="ECO:0000256" key="2">
    <source>
        <dbReference type="ARBA" id="ARBA00002059"/>
    </source>
</evidence>
<name>A0A1L9Q5A8_ASPVE</name>
<dbReference type="FunFam" id="2.60.120.180:FF:000001">
    <property type="entry name" value="Endo-1,4-beta-xylanase"/>
    <property type="match status" value="1"/>
</dbReference>
<dbReference type="STRING" id="1036611.A0A1L9Q5A8"/>
<comment type="similarity">
    <text evidence="5 14 15">Belongs to the glycosyl hydrolase 11 (cellulase G) family.</text>
</comment>
<evidence type="ECO:0000256" key="12">
    <source>
        <dbReference type="ARBA" id="ARBA00023295"/>
    </source>
</evidence>
<proteinExistence type="inferred from homology"/>
<dbReference type="GO" id="GO:0045493">
    <property type="term" value="P:xylan catabolic process"/>
    <property type="evidence" value="ECO:0007669"/>
    <property type="project" value="UniProtKB-UniRule"/>
</dbReference>
<keyword evidence="19" id="KW-1185">Reference proteome</keyword>
<dbReference type="EMBL" id="KV878141">
    <property type="protein sequence ID" value="OJJ08912.1"/>
    <property type="molecule type" value="Genomic_DNA"/>
</dbReference>
<dbReference type="VEuPathDB" id="FungiDB:ASPVEDRAFT_145097"/>
<dbReference type="InterPro" id="IPR018208">
    <property type="entry name" value="GH11_AS_1"/>
</dbReference>
<dbReference type="InterPro" id="IPR001137">
    <property type="entry name" value="Glyco_hydro_11"/>
</dbReference>
<dbReference type="InterPro" id="IPR033119">
    <property type="entry name" value="GH11_AS_2"/>
</dbReference>
<dbReference type="Pfam" id="PF00457">
    <property type="entry name" value="Glyco_hydro_11"/>
    <property type="match status" value="1"/>
</dbReference>
<evidence type="ECO:0000256" key="10">
    <source>
        <dbReference type="ARBA" id="ARBA00022801"/>
    </source>
</evidence>
<evidence type="ECO:0000313" key="19">
    <source>
        <dbReference type="Proteomes" id="UP000184073"/>
    </source>
</evidence>
<feature type="signal peptide" evidence="16">
    <location>
        <begin position="1"/>
        <end position="19"/>
    </location>
</feature>
<evidence type="ECO:0000313" key="18">
    <source>
        <dbReference type="EMBL" id="OJJ08912.1"/>
    </source>
</evidence>
<dbReference type="EC" id="3.2.1.8" evidence="6 14"/>
<dbReference type="OrthoDB" id="2115822at2759"/>
<dbReference type="PROSITE" id="PS00776">
    <property type="entry name" value="GH11_1"/>
    <property type="match status" value="1"/>
</dbReference>
<feature type="chain" id="PRO_5012499280" description="Endo-1,4-beta-xylanase" evidence="16">
    <location>
        <begin position="20"/>
        <end position="218"/>
    </location>
</feature>
<keyword evidence="13 14" id="KW-0624">Polysaccharide degradation</keyword>
<dbReference type="Proteomes" id="UP000184073">
    <property type="component" value="Unassembled WGS sequence"/>
</dbReference>
<dbReference type="UniPathway" id="UPA00114"/>
<dbReference type="PROSITE" id="PS00777">
    <property type="entry name" value="GH11_2"/>
    <property type="match status" value="1"/>
</dbReference>
<dbReference type="PANTHER" id="PTHR46828">
    <property type="entry name" value="ENDO-1,4-BETA-XYLANASE A-RELATED"/>
    <property type="match status" value="1"/>
</dbReference>
<evidence type="ECO:0000256" key="11">
    <source>
        <dbReference type="ARBA" id="ARBA00023277"/>
    </source>
</evidence>
<evidence type="ECO:0000256" key="8">
    <source>
        <dbReference type="ARBA" id="ARBA00022651"/>
    </source>
</evidence>
<comment type="catalytic activity">
    <reaction evidence="1 14 15">
        <text>Endohydrolysis of (1-&gt;4)-beta-D-xylosidic linkages in xylans.</text>
        <dbReference type="EC" id="3.2.1.8"/>
    </reaction>
</comment>
<evidence type="ECO:0000256" key="3">
    <source>
        <dbReference type="ARBA" id="ARBA00004613"/>
    </source>
</evidence>
<evidence type="ECO:0000259" key="17">
    <source>
        <dbReference type="PROSITE" id="PS51761"/>
    </source>
</evidence>
<feature type="domain" description="GH11" evidence="17">
    <location>
        <begin position="29"/>
        <end position="218"/>
    </location>
</feature>